<gene>
    <name evidence="1" type="ORF">AVEN_183748_1</name>
</gene>
<dbReference type="EMBL" id="BGPR01020013">
    <property type="protein sequence ID" value="GBN83581.1"/>
    <property type="molecule type" value="Genomic_DNA"/>
</dbReference>
<organism evidence="1 2">
    <name type="scientific">Araneus ventricosus</name>
    <name type="common">Orbweaver spider</name>
    <name type="synonym">Epeira ventricosa</name>
    <dbReference type="NCBI Taxonomy" id="182803"/>
    <lineage>
        <taxon>Eukaryota</taxon>
        <taxon>Metazoa</taxon>
        <taxon>Ecdysozoa</taxon>
        <taxon>Arthropoda</taxon>
        <taxon>Chelicerata</taxon>
        <taxon>Arachnida</taxon>
        <taxon>Araneae</taxon>
        <taxon>Araneomorphae</taxon>
        <taxon>Entelegynae</taxon>
        <taxon>Araneoidea</taxon>
        <taxon>Araneidae</taxon>
        <taxon>Araneus</taxon>
    </lineage>
</organism>
<dbReference type="CDD" id="cd18186">
    <property type="entry name" value="BTB_POZ_ZBTB_KLHL-like"/>
    <property type="match status" value="1"/>
</dbReference>
<name>A0A4Y2S6H8_ARAVE</name>
<dbReference type="AlphaFoldDB" id="A0A4Y2S6H8"/>
<protein>
    <submittedName>
        <fullName evidence="1">Uncharacterized protein</fullName>
    </submittedName>
</protein>
<evidence type="ECO:0000313" key="1">
    <source>
        <dbReference type="EMBL" id="GBN83581.1"/>
    </source>
</evidence>
<dbReference type="OrthoDB" id="684045at2759"/>
<sequence>MTEVSEEYIKLHEVHLIVNIIKFMTLIVKYIKCMMLRTTTPTFLVPKNILNAESSESKRMLCTDMKEANDKSVHVTGADSEPLCRLLLYIYADTVELKGGLCASIV</sequence>
<dbReference type="Proteomes" id="UP000499080">
    <property type="component" value="Unassembled WGS sequence"/>
</dbReference>
<dbReference type="Gene3D" id="3.30.710.10">
    <property type="entry name" value="Potassium Channel Kv1.1, Chain A"/>
    <property type="match status" value="1"/>
</dbReference>
<proteinExistence type="predicted"/>
<keyword evidence="2" id="KW-1185">Reference proteome</keyword>
<accession>A0A4Y2S6H8</accession>
<dbReference type="InterPro" id="IPR011333">
    <property type="entry name" value="SKP1/BTB/POZ_sf"/>
</dbReference>
<comment type="caution">
    <text evidence="1">The sequence shown here is derived from an EMBL/GenBank/DDBJ whole genome shotgun (WGS) entry which is preliminary data.</text>
</comment>
<evidence type="ECO:0000313" key="2">
    <source>
        <dbReference type="Proteomes" id="UP000499080"/>
    </source>
</evidence>
<reference evidence="1 2" key="1">
    <citation type="journal article" date="2019" name="Sci. Rep.">
        <title>Orb-weaving spider Araneus ventricosus genome elucidates the spidroin gene catalogue.</title>
        <authorList>
            <person name="Kono N."/>
            <person name="Nakamura H."/>
            <person name="Ohtoshi R."/>
            <person name="Moran D.A.P."/>
            <person name="Shinohara A."/>
            <person name="Yoshida Y."/>
            <person name="Fujiwara M."/>
            <person name="Mori M."/>
            <person name="Tomita M."/>
            <person name="Arakawa K."/>
        </authorList>
    </citation>
    <scope>NUCLEOTIDE SEQUENCE [LARGE SCALE GENOMIC DNA]</scope>
</reference>